<organism evidence="2 3">
    <name type="scientific">Frankia umida</name>
    <dbReference type="NCBI Taxonomy" id="573489"/>
    <lineage>
        <taxon>Bacteria</taxon>
        <taxon>Bacillati</taxon>
        <taxon>Actinomycetota</taxon>
        <taxon>Actinomycetes</taxon>
        <taxon>Frankiales</taxon>
        <taxon>Frankiaceae</taxon>
        <taxon>Frankia</taxon>
    </lineage>
</organism>
<feature type="domain" description="DUF4365" evidence="1">
    <location>
        <begin position="33"/>
        <end position="178"/>
    </location>
</feature>
<dbReference type="Pfam" id="PF14280">
    <property type="entry name" value="DUF4365"/>
    <property type="match status" value="1"/>
</dbReference>
<comment type="caution">
    <text evidence="2">The sequence shown here is derived from an EMBL/GenBank/DDBJ whole genome shotgun (WGS) entry which is preliminary data.</text>
</comment>
<evidence type="ECO:0000313" key="3">
    <source>
        <dbReference type="Proteomes" id="UP001201873"/>
    </source>
</evidence>
<accession>A0ABT0JRP2</accession>
<name>A0ABT0JRP2_9ACTN</name>
<keyword evidence="3" id="KW-1185">Reference proteome</keyword>
<evidence type="ECO:0000259" key="1">
    <source>
        <dbReference type="Pfam" id="PF14280"/>
    </source>
</evidence>
<gene>
    <name evidence="2" type="ORF">MXD59_00025</name>
</gene>
<proteinExistence type="predicted"/>
<dbReference type="EMBL" id="JALKFT010000001">
    <property type="protein sequence ID" value="MCK9874187.1"/>
    <property type="molecule type" value="Genomic_DNA"/>
</dbReference>
<dbReference type="RefSeq" id="WP_248811396.1">
    <property type="nucleotide sequence ID" value="NZ_JALKFT010000001.1"/>
</dbReference>
<dbReference type="InterPro" id="IPR025375">
    <property type="entry name" value="DUF4365"/>
</dbReference>
<sequence>MAGERAAPNQWPAMWTPSGIPYGSLHASECKQAFSLAFTHAIAAAARCTISDLRSDVETIDYTVRQVAHHRRYSSSVVDVQMKCTSQDVLREDGVHWELSGAHYNKLQDPRTYNRKILVVLVVPGDPVDWLATEKDRMILNGSAFWTCIEGSGPTSGSTKTVVLPRKNVYNVEQLLGILYRIGSGGKP</sequence>
<dbReference type="Proteomes" id="UP001201873">
    <property type="component" value="Unassembled WGS sequence"/>
</dbReference>
<evidence type="ECO:0000313" key="2">
    <source>
        <dbReference type="EMBL" id="MCK9874187.1"/>
    </source>
</evidence>
<protein>
    <submittedName>
        <fullName evidence="2">DUF4365 domain-containing protein</fullName>
    </submittedName>
</protein>
<reference evidence="2 3" key="1">
    <citation type="submission" date="2022-04" db="EMBL/GenBank/DDBJ databases">
        <title>Genome diversity in the genus Frankia.</title>
        <authorList>
            <person name="Carlos-Shanley C."/>
            <person name="Hahn D."/>
        </authorList>
    </citation>
    <scope>NUCLEOTIDE SEQUENCE [LARGE SCALE GENOMIC DNA]</scope>
    <source>
        <strain evidence="2 3">Ag45/Mut15</strain>
    </source>
</reference>